<reference evidence="2 3" key="1">
    <citation type="submission" date="2018-08" db="EMBL/GenBank/DDBJ databases">
        <title>Genomic Encyclopedia of Archaeal and Bacterial Type Strains, Phase II (KMG-II): from individual species to whole genera.</title>
        <authorList>
            <person name="Goeker M."/>
        </authorList>
    </citation>
    <scope>NUCLEOTIDE SEQUENCE [LARGE SCALE GENOMIC DNA]</scope>
    <source>
        <strain evidence="2 3">DSM 45791</strain>
    </source>
</reference>
<evidence type="ECO:0000313" key="3">
    <source>
        <dbReference type="Proteomes" id="UP000256269"/>
    </source>
</evidence>
<dbReference type="InterPro" id="IPR050228">
    <property type="entry name" value="Carboxylesterase_BioH"/>
</dbReference>
<dbReference type="Pfam" id="PF00561">
    <property type="entry name" value="Abhydrolase_1"/>
    <property type="match status" value="1"/>
</dbReference>
<dbReference type="PANTHER" id="PTHR43194">
    <property type="entry name" value="HYDROLASE ALPHA/BETA FOLD FAMILY"/>
    <property type="match status" value="1"/>
</dbReference>
<dbReference type="InterPro" id="IPR000073">
    <property type="entry name" value="AB_hydrolase_1"/>
</dbReference>
<dbReference type="EMBL" id="QUNO01000006">
    <property type="protein sequence ID" value="REH47092.1"/>
    <property type="molecule type" value="Genomic_DNA"/>
</dbReference>
<dbReference type="RefSeq" id="WP_211353107.1">
    <property type="nucleotide sequence ID" value="NZ_CP144375.1"/>
</dbReference>
<dbReference type="PANTHER" id="PTHR43194:SF2">
    <property type="entry name" value="PEROXISOMAL MEMBRANE PROTEIN LPX1"/>
    <property type="match status" value="1"/>
</dbReference>
<organism evidence="2 3">
    <name type="scientific">Kutzneria buriramensis</name>
    <dbReference type="NCBI Taxonomy" id="1045776"/>
    <lineage>
        <taxon>Bacteria</taxon>
        <taxon>Bacillati</taxon>
        <taxon>Actinomycetota</taxon>
        <taxon>Actinomycetes</taxon>
        <taxon>Pseudonocardiales</taxon>
        <taxon>Pseudonocardiaceae</taxon>
        <taxon>Kutzneria</taxon>
    </lineage>
</organism>
<name>A0A3E0HKS1_9PSEU</name>
<evidence type="ECO:0000313" key="2">
    <source>
        <dbReference type="EMBL" id="REH47092.1"/>
    </source>
</evidence>
<dbReference type="SUPFAM" id="SSF53474">
    <property type="entry name" value="alpha/beta-Hydrolases"/>
    <property type="match status" value="1"/>
</dbReference>
<protein>
    <submittedName>
        <fullName evidence="2">Pimeloyl-ACP methyl ester carboxylesterase</fullName>
    </submittedName>
</protein>
<dbReference type="InterPro" id="IPR029058">
    <property type="entry name" value="AB_hydrolase_fold"/>
</dbReference>
<evidence type="ECO:0000259" key="1">
    <source>
        <dbReference type="Pfam" id="PF00561"/>
    </source>
</evidence>
<dbReference type="GO" id="GO:0003824">
    <property type="term" value="F:catalytic activity"/>
    <property type="evidence" value="ECO:0007669"/>
    <property type="project" value="UniProtKB-ARBA"/>
</dbReference>
<dbReference type="Gene3D" id="3.40.50.1820">
    <property type="entry name" value="alpha/beta hydrolase"/>
    <property type="match status" value="1"/>
</dbReference>
<accession>A0A3E0HKS1</accession>
<keyword evidence="3" id="KW-1185">Reference proteome</keyword>
<dbReference type="Proteomes" id="UP000256269">
    <property type="component" value="Unassembled WGS sequence"/>
</dbReference>
<comment type="caution">
    <text evidence="2">The sequence shown here is derived from an EMBL/GenBank/DDBJ whole genome shotgun (WGS) entry which is preliminary data.</text>
</comment>
<proteinExistence type="predicted"/>
<gene>
    <name evidence="2" type="ORF">BCF44_106257</name>
</gene>
<feature type="domain" description="AB hydrolase-1" evidence="1">
    <location>
        <begin position="26"/>
        <end position="125"/>
    </location>
</feature>
<dbReference type="PRINTS" id="PR00111">
    <property type="entry name" value="ABHYDROLASE"/>
</dbReference>
<sequence>MRSVEVGPDGARMRWVELPGAEPTTVYLHGLGSSGPAYFAEVAAATGRRSLLVDLLGFGLSDRPASFGYTMEDHADTVATLLRSVDLATVRVVAHSMGGAIAILLAERHPELVGELILAEANLRPVGRPVLSARIAAYGEQDYVQTMHQRILGVVGSEWAATARHADPLAMHRSAVSLASGERERWYVHSLCALTIPRTFLRGELSDRPADEAALVEAGVTVAVIPGGGHNMMLDNPKAFVEALTR</sequence>
<dbReference type="AlphaFoldDB" id="A0A3E0HKS1"/>